<dbReference type="STRING" id="1005944.SAMN05192576_0558"/>
<evidence type="ECO:0000313" key="2">
    <source>
        <dbReference type="EMBL" id="SDM63734.1"/>
    </source>
</evidence>
<dbReference type="AlphaFoldDB" id="A0A1G9UUW7"/>
<sequence>MAVTMTMNRVIHAAVRRDLARLEAALVDFPAGDADADDRATELRRAYRYLRAELTRHHEGEDTWIWPMLASFDVDATLLTAMESEHHAMAAALASVSDALDRLVETPDLQTAVAARTTVADAREVVDQHLTHEENDLEPKLLPLLETPEWHAVEKNLRKASPSVAGEFFAWLQDGMETEHRTFLRSTVPPPVTFILGRMFGRRYHREVAPVWQP</sequence>
<dbReference type="InterPro" id="IPR012312">
    <property type="entry name" value="Hemerythrin-like"/>
</dbReference>
<accession>A0A1G9UUW7</accession>
<evidence type="ECO:0000313" key="3">
    <source>
        <dbReference type="Proteomes" id="UP000199004"/>
    </source>
</evidence>
<reference evidence="2 3" key="1">
    <citation type="submission" date="2016-10" db="EMBL/GenBank/DDBJ databases">
        <authorList>
            <person name="de Groot N.N."/>
        </authorList>
    </citation>
    <scope>NUCLEOTIDE SEQUENCE [LARGE SCALE GENOMIC DNA]</scope>
    <source>
        <strain evidence="2 3">CGMCC 1.11147</strain>
    </source>
</reference>
<name>A0A1G9UUW7_9ACTN</name>
<keyword evidence="3" id="KW-1185">Reference proteome</keyword>
<evidence type="ECO:0000259" key="1">
    <source>
        <dbReference type="Pfam" id="PF01814"/>
    </source>
</evidence>
<dbReference type="OrthoDB" id="5197650at2"/>
<dbReference type="EMBL" id="FNIC01000001">
    <property type="protein sequence ID" value="SDM63734.1"/>
    <property type="molecule type" value="Genomic_DNA"/>
</dbReference>
<dbReference type="CDD" id="cd12108">
    <property type="entry name" value="Hr-like"/>
    <property type="match status" value="1"/>
</dbReference>
<proteinExistence type="predicted"/>
<dbReference type="RefSeq" id="WP_091021675.1">
    <property type="nucleotide sequence ID" value="NZ_BKAE01000004.1"/>
</dbReference>
<feature type="domain" description="Hemerythrin-like" evidence="1">
    <location>
        <begin position="12"/>
        <end position="141"/>
    </location>
</feature>
<dbReference type="Proteomes" id="UP000199004">
    <property type="component" value="Unassembled WGS sequence"/>
</dbReference>
<dbReference type="Gene3D" id="1.20.120.520">
    <property type="entry name" value="nmb1532 protein domain like"/>
    <property type="match status" value="1"/>
</dbReference>
<dbReference type="Pfam" id="PF01814">
    <property type="entry name" value="Hemerythrin"/>
    <property type="match status" value="1"/>
</dbReference>
<organism evidence="2 3">
    <name type="scientific">Nocardioides szechwanensis</name>
    <dbReference type="NCBI Taxonomy" id="1005944"/>
    <lineage>
        <taxon>Bacteria</taxon>
        <taxon>Bacillati</taxon>
        <taxon>Actinomycetota</taxon>
        <taxon>Actinomycetes</taxon>
        <taxon>Propionibacteriales</taxon>
        <taxon>Nocardioidaceae</taxon>
        <taxon>Nocardioides</taxon>
    </lineage>
</organism>
<gene>
    <name evidence="2" type="ORF">SAMN05192576_0558</name>
</gene>
<protein>
    <submittedName>
        <fullName evidence="2">Hemerythrin HHE cation binding domain-containing protein</fullName>
    </submittedName>
</protein>